<gene>
    <name evidence="1" type="ORF">A2462_06955</name>
</gene>
<protein>
    <submittedName>
        <fullName evidence="1">Uncharacterized protein</fullName>
    </submittedName>
</protein>
<accession>A0A1F4TLD9</accession>
<evidence type="ECO:0000313" key="1">
    <source>
        <dbReference type="EMBL" id="OGC33528.1"/>
    </source>
</evidence>
<name>A0A1F4TLD9_UNCSA</name>
<dbReference type="EMBL" id="MEUI01000032">
    <property type="protein sequence ID" value="OGC33528.1"/>
    <property type="molecule type" value="Genomic_DNA"/>
</dbReference>
<comment type="caution">
    <text evidence="1">The sequence shown here is derived from an EMBL/GenBank/DDBJ whole genome shotgun (WGS) entry which is preliminary data.</text>
</comment>
<organism evidence="1 2">
    <name type="scientific">candidate division WOR-1 bacterium RIFOXYC2_FULL_41_25</name>
    <dbReference type="NCBI Taxonomy" id="1802586"/>
    <lineage>
        <taxon>Bacteria</taxon>
        <taxon>Bacillati</taxon>
        <taxon>Saganbacteria</taxon>
    </lineage>
</organism>
<evidence type="ECO:0000313" key="2">
    <source>
        <dbReference type="Proteomes" id="UP000177309"/>
    </source>
</evidence>
<sequence>MERAIETPPLLQVIATVSGLPVYEPQCSRDELIRFLEECDRANGIHSKTFEESHSLFSINPSLRLYDAVMRPEEWQPPYVNTLLTGNPIRRMGDDSCPFVSNDERFTPAEMFRALIAEIVRSIDGFVSDDCVVSVKLSHNQALENPAYAAGDFELSFKKQNGESMDDLHKRIFRKIISVLKGEETFSIEDPKFEASFFVFVDGRVTSGFRRLKALLYQYREERLQAIKEWVKGDCAEVVDDNGFDSAVEGFVKEVAGDPAVLNEMLRVLNEVLNGADQTDVSPVILAVAEVVVNDSSKQGDFILTVLRKMSGNDVSNAVHS</sequence>
<dbReference type="Proteomes" id="UP000177309">
    <property type="component" value="Unassembled WGS sequence"/>
</dbReference>
<reference evidence="1 2" key="1">
    <citation type="journal article" date="2016" name="Nat. Commun.">
        <title>Thousands of microbial genomes shed light on interconnected biogeochemical processes in an aquifer system.</title>
        <authorList>
            <person name="Anantharaman K."/>
            <person name="Brown C.T."/>
            <person name="Hug L.A."/>
            <person name="Sharon I."/>
            <person name="Castelle C.J."/>
            <person name="Probst A.J."/>
            <person name="Thomas B.C."/>
            <person name="Singh A."/>
            <person name="Wilkins M.J."/>
            <person name="Karaoz U."/>
            <person name="Brodie E.L."/>
            <person name="Williams K.H."/>
            <person name="Hubbard S.S."/>
            <person name="Banfield J.F."/>
        </authorList>
    </citation>
    <scope>NUCLEOTIDE SEQUENCE [LARGE SCALE GENOMIC DNA]</scope>
</reference>
<dbReference type="AlphaFoldDB" id="A0A1F4TLD9"/>
<proteinExistence type="predicted"/>